<keyword evidence="2" id="KW-1185">Reference proteome</keyword>
<gene>
    <name evidence="1" type="ORF">L1987_29819</name>
</gene>
<reference evidence="2" key="1">
    <citation type="journal article" date="2022" name="Mol. Ecol. Resour.">
        <title>The genomes of chicory, endive, great burdock and yacon provide insights into Asteraceae palaeo-polyploidization history and plant inulin production.</title>
        <authorList>
            <person name="Fan W."/>
            <person name="Wang S."/>
            <person name="Wang H."/>
            <person name="Wang A."/>
            <person name="Jiang F."/>
            <person name="Liu H."/>
            <person name="Zhao H."/>
            <person name="Xu D."/>
            <person name="Zhang Y."/>
        </authorList>
    </citation>
    <scope>NUCLEOTIDE SEQUENCE [LARGE SCALE GENOMIC DNA]</scope>
    <source>
        <strain evidence="2">cv. Yunnan</strain>
    </source>
</reference>
<evidence type="ECO:0000313" key="1">
    <source>
        <dbReference type="EMBL" id="KAI3801707.1"/>
    </source>
</evidence>
<sequence>MDAYESNQAFNTLKPRSFPEKNNGRIVGSRYKSPTPRRFPSPNTTRRVTVTPSAPVSKRAVSTGRRPPATPPSPPSPTTPVHDTSVYTELAARKGGGNKIPESLWPSRMRSLSVAFQSNTFSMPVSKKEKPPPQVVYDRALKPSSNVSLPTCRKPTPERKRSLLKGKNLTDQSENSKPLDGLHSRIIDQHRWPSRTASSNVLNKSIELPNESIKKITTPNLRRMSIVGSSTSLEKNGGYLSPSSPNKPSGVARGVSPSRTRVMNSAPSRGVSPNHMRPSSPSRQLCNSNTVSVLTFVADMKKGKKVANRIEDAHHLRLLYNRQVQWRFVNACAESVLSSQKVKAEKSLISAQRTISRLQDSVAAKRINICQLKMQLKLYLALNQHIAYLNQWCSIEKEHNFALHGAIEDLQASTLRLPVTGFATANIQSVKSAVYSAIQVMQTIGSSIQSTLSRLEGTNWLVDELATIAAQERALIDQCEALMASASSLQTAVLGKNDDDIHAHAFVTLILEDEFGRMVEEYSLRTHVVQLKQDLKSPHLH</sequence>
<organism evidence="1 2">
    <name type="scientific">Smallanthus sonchifolius</name>
    <dbReference type="NCBI Taxonomy" id="185202"/>
    <lineage>
        <taxon>Eukaryota</taxon>
        <taxon>Viridiplantae</taxon>
        <taxon>Streptophyta</taxon>
        <taxon>Embryophyta</taxon>
        <taxon>Tracheophyta</taxon>
        <taxon>Spermatophyta</taxon>
        <taxon>Magnoliopsida</taxon>
        <taxon>eudicotyledons</taxon>
        <taxon>Gunneridae</taxon>
        <taxon>Pentapetalae</taxon>
        <taxon>asterids</taxon>
        <taxon>campanulids</taxon>
        <taxon>Asterales</taxon>
        <taxon>Asteraceae</taxon>
        <taxon>Asteroideae</taxon>
        <taxon>Heliantheae alliance</taxon>
        <taxon>Millerieae</taxon>
        <taxon>Smallanthus</taxon>
    </lineage>
</organism>
<dbReference type="EMBL" id="CM042027">
    <property type="protein sequence ID" value="KAI3801707.1"/>
    <property type="molecule type" value="Genomic_DNA"/>
</dbReference>
<reference evidence="1 2" key="2">
    <citation type="journal article" date="2022" name="Mol. Ecol. Resour.">
        <title>The genomes of chicory, endive, great burdock and yacon provide insights into Asteraceae paleo-polyploidization history and plant inulin production.</title>
        <authorList>
            <person name="Fan W."/>
            <person name="Wang S."/>
            <person name="Wang H."/>
            <person name="Wang A."/>
            <person name="Jiang F."/>
            <person name="Liu H."/>
            <person name="Zhao H."/>
            <person name="Xu D."/>
            <person name="Zhang Y."/>
        </authorList>
    </citation>
    <scope>NUCLEOTIDE SEQUENCE [LARGE SCALE GENOMIC DNA]</scope>
    <source>
        <strain evidence="2">cv. Yunnan</strain>
        <tissue evidence="1">Leaves</tissue>
    </source>
</reference>
<evidence type="ECO:0000313" key="2">
    <source>
        <dbReference type="Proteomes" id="UP001056120"/>
    </source>
</evidence>
<proteinExistence type="predicted"/>
<comment type="caution">
    <text evidence="1">The sequence shown here is derived from an EMBL/GenBank/DDBJ whole genome shotgun (WGS) entry which is preliminary data.</text>
</comment>
<protein>
    <submittedName>
        <fullName evidence="1">Uncharacterized protein</fullName>
    </submittedName>
</protein>
<name>A0ACB9I1P5_9ASTR</name>
<dbReference type="Proteomes" id="UP001056120">
    <property type="component" value="Linkage Group LG10"/>
</dbReference>
<accession>A0ACB9I1P5</accession>